<dbReference type="GO" id="GO:0006629">
    <property type="term" value="P:lipid metabolic process"/>
    <property type="evidence" value="ECO:0007669"/>
    <property type="project" value="InterPro"/>
</dbReference>
<feature type="domain" description="Wax synthase" evidence="8">
    <location>
        <begin position="170"/>
        <end position="229"/>
    </location>
</feature>
<proteinExistence type="predicted"/>
<dbReference type="GO" id="GO:0008374">
    <property type="term" value="F:O-acyltransferase activity"/>
    <property type="evidence" value="ECO:0007669"/>
    <property type="project" value="InterPro"/>
</dbReference>
<dbReference type="Pfam" id="PF13813">
    <property type="entry name" value="MBOAT_2"/>
    <property type="match status" value="1"/>
</dbReference>
<feature type="transmembrane region" description="Helical" evidence="7">
    <location>
        <begin position="237"/>
        <end position="257"/>
    </location>
</feature>
<feature type="transmembrane region" description="Helical" evidence="7">
    <location>
        <begin position="131"/>
        <end position="153"/>
    </location>
</feature>
<feature type="transmembrane region" description="Helical" evidence="7">
    <location>
        <begin position="37"/>
        <end position="57"/>
    </location>
</feature>
<evidence type="ECO:0000256" key="2">
    <source>
        <dbReference type="ARBA" id="ARBA00005179"/>
    </source>
</evidence>
<dbReference type="PANTHER" id="PTHR31595">
    <property type="entry name" value="LONG-CHAIN-ALCOHOL O-FATTY-ACYLTRANSFERASE 3-RELATED"/>
    <property type="match status" value="1"/>
</dbReference>
<dbReference type="GO" id="GO:0016020">
    <property type="term" value="C:membrane"/>
    <property type="evidence" value="ECO:0007669"/>
    <property type="project" value="UniProtKB-SubCell"/>
</dbReference>
<comment type="pathway">
    <text evidence="2">Secondary metabolite biosynthesis.</text>
</comment>
<comment type="subcellular location">
    <subcellularLocation>
        <location evidence="1">Membrane</location>
        <topology evidence="1">Multi-pass membrane protein</topology>
    </subcellularLocation>
</comment>
<accession>A0A1S9P8G6</accession>
<keyword evidence="5 7" id="KW-1133">Transmembrane helix</keyword>
<evidence type="ECO:0000256" key="4">
    <source>
        <dbReference type="ARBA" id="ARBA00022692"/>
    </source>
</evidence>
<evidence type="ECO:0000313" key="10">
    <source>
        <dbReference type="Proteomes" id="UP000189739"/>
    </source>
</evidence>
<gene>
    <name evidence="9" type="ORF">BC343_18005</name>
</gene>
<dbReference type="InterPro" id="IPR032805">
    <property type="entry name" value="Wax_synthase_dom"/>
</dbReference>
<dbReference type="AlphaFoldDB" id="A0A1S9P8G6"/>
<keyword evidence="3" id="KW-0808">Transferase</keyword>
<reference evidence="9 10" key="1">
    <citation type="submission" date="2016-07" db="EMBL/GenBank/DDBJ databases">
        <title>Genomic analysis of zinc-resistant bacterium Mucilaginibacter pedocola TBZ30.</title>
        <authorList>
            <person name="Huang J."/>
            <person name="Tang J."/>
        </authorList>
    </citation>
    <scope>NUCLEOTIDE SEQUENCE [LARGE SCALE GENOMIC DNA]</scope>
    <source>
        <strain evidence="9 10">TBZ30</strain>
    </source>
</reference>
<dbReference type="EMBL" id="MBTF01000038">
    <property type="protein sequence ID" value="OOQ56938.1"/>
    <property type="molecule type" value="Genomic_DNA"/>
</dbReference>
<dbReference type="STRING" id="1792845.BC343_18005"/>
<feature type="transmembrane region" description="Helical" evidence="7">
    <location>
        <begin position="269"/>
        <end position="287"/>
    </location>
</feature>
<evidence type="ECO:0000256" key="5">
    <source>
        <dbReference type="ARBA" id="ARBA00022989"/>
    </source>
</evidence>
<evidence type="ECO:0000313" key="9">
    <source>
        <dbReference type="EMBL" id="OOQ56938.1"/>
    </source>
</evidence>
<keyword evidence="4 7" id="KW-0812">Transmembrane</keyword>
<evidence type="ECO:0000259" key="8">
    <source>
        <dbReference type="Pfam" id="PF13813"/>
    </source>
</evidence>
<name>A0A1S9P8G6_9SPHI</name>
<feature type="transmembrane region" description="Helical" evidence="7">
    <location>
        <begin position="102"/>
        <end position="125"/>
    </location>
</feature>
<keyword evidence="10" id="KW-1185">Reference proteome</keyword>
<feature type="transmembrane region" description="Helical" evidence="7">
    <location>
        <begin position="212"/>
        <end position="231"/>
    </location>
</feature>
<evidence type="ECO:0000256" key="3">
    <source>
        <dbReference type="ARBA" id="ARBA00022679"/>
    </source>
</evidence>
<dbReference type="Proteomes" id="UP000189739">
    <property type="component" value="Unassembled WGS sequence"/>
</dbReference>
<dbReference type="InterPro" id="IPR044851">
    <property type="entry name" value="Wax_synthase"/>
</dbReference>
<feature type="transmembrane region" description="Helical" evidence="7">
    <location>
        <begin position="12"/>
        <end position="31"/>
    </location>
</feature>
<protein>
    <recommendedName>
        <fullName evidence="8">Wax synthase domain-containing protein</fullName>
    </recommendedName>
</protein>
<evidence type="ECO:0000256" key="7">
    <source>
        <dbReference type="SAM" id="Phobius"/>
    </source>
</evidence>
<evidence type="ECO:0000256" key="6">
    <source>
        <dbReference type="ARBA" id="ARBA00023136"/>
    </source>
</evidence>
<dbReference type="PANTHER" id="PTHR31595:SF57">
    <property type="entry name" value="OS04G0481900 PROTEIN"/>
    <property type="match status" value="1"/>
</dbReference>
<evidence type="ECO:0000256" key="1">
    <source>
        <dbReference type="ARBA" id="ARBA00004141"/>
    </source>
</evidence>
<keyword evidence="6 7" id="KW-0472">Membrane</keyword>
<organism evidence="9 10">
    <name type="scientific">Mucilaginibacter pedocola</name>
    <dbReference type="NCBI Taxonomy" id="1792845"/>
    <lineage>
        <taxon>Bacteria</taxon>
        <taxon>Pseudomonadati</taxon>
        <taxon>Bacteroidota</taxon>
        <taxon>Sphingobacteriia</taxon>
        <taxon>Sphingobacteriales</taxon>
        <taxon>Sphingobacteriaceae</taxon>
        <taxon>Mucilaginibacter</taxon>
    </lineage>
</organism>
<sequence>MLAGYAFIRRRLIFAAWVLLAASIVAVYLTFVNYHPILQMLAIIATTFNGMKVIAVAEGYKNKPLTLTYKQWLTYAIGWVGMRAQPFETLGKPALPGGRDMVVFGISRIVFGGLLLLAAHGIVALRLAASLTYVLVTPVLLVGLSLILHFGFLSISAGMWRFSGVNTYYLFRQPAKALSLTELWSKRWNIAFSEMTSVAIFRPLRKRVGTPVALMISFIFSGFLHELALSLPVNAGYGLPTLYFAIQGALVIAERSMQSRGITLLQNKLVARVWVFFWLIVPMPLLFHEQFIKQVVWPLAGL</sequence>
<comment type="caution">
    <text evidence="9">The sequence shown here is derived from an EMBL/GenBank/DDBJ whole genome shotgun (WGS) entry which is preliminary data.</text>
</comment>